<dbReference type="AlphaFoldDB" id="M1MU61"/>
<keyword evidence="1" id="KW-0677">Repeat</keyword>
<keyword evidence="3" id="KW-0732">Signal</keyword>
<feature type="chain" id="PRO_5004015832" description="Cell wall binding repeat-containing protein" evidence="3">
    <location>
        <begin position="29"/>
        <end position="205"/>
    </location>
</feature>
<feature type="repeat" description="Cell wall-binding" evidence="2">
    <location>
        <begin position="46"/>
        <end position="65"/>
    </location>
</feature>
<dbReference type="KEGG" id="csr:Cspa_c44630"/>
<dbReference type="HOGENOM" id="CLU_1493768_0_0_9"/>
<dbReference type="EMBL" id="CP004121">
    <property type="protein sequence ID" value="AGF58216.1"/>
    <property type="molecule type" value="Genomic_DNA"/>
</dbReference>
<gene>
    <name evidence="4" type="ORF">Cspa_c44630</name>
</gene>
<dbReference type="OrthoDB" id="1936497at2"/>
<evidence type="ECO:0000313" key="4">
    <source>
        <dbReference type="EMBL" id="AGF58216.1"/>
    </source>
</evidence>
<protein>
    <recommendedName>
        <fullName evidence="6">Cell wall binding repeat-containing protein</fullName>
    </recommendedName>
</protein>
<dbReference type="RefSeq" id="WP_015394527.1">
    <property type="nucleotide sequence ID" value="NC_020291.1"/>
</dbReference>
<evidence type="ECO:0000256" key="3">
    <source>
        <dbReference type="SAM" id="SignalP"/>
    </source>
</evidence>
<feature type="repeat" description="Cell wall-binding" evidence="2">
    <location>
        <begin position="66"/>
        <end position="85"/>
    </location>
</feature>
<organism evidence="4 5">
    <name type="scientific">Clostridium saccharoperbutylacetonicum N1-4(HMT)</name>
    <dbReference type="NCBI Taxonomy" id="931276"/>
    <lineage>
        <taxon>Bacteria</taxon>
        <taxon>Bacillati</taxon>
        <taxon>Bacillota</taxon>
        <taxon>Clostridia</taxon>
        <taxon>Eubacteriales</taxon>
        <taxon>Clostridiaceae</taxon>
        <taxon>Clostridium</taxon>
    </lineage>
</organism>
<dbReference type="PROSITE" id="PS51170">
    <property type="entry name" value="CW"/>
    <property type="match status" value="2"/>
</dbReference>
<dbReference type="Gene3D" id="2.10.270.20">
    <property type="match status" value="1"/>
</dbReference>
<accession>M1MU61</accession>
<proteinExistence type="predicted"/>
<sequence length="205" mass="23583">MRFKFIRVVTILLTIASAITLNPLKANAEWKQDTKGWWYAEDTSWATGWKNINGEWYYFDRNGYMKTGWIEDEQKWYYLYSGGVMAKNVNINGYVLDSNGVWISSIQNNTSNLKNDAINNKQDVREIAFNQLTSQEKNSIKGSWQNGQISEITLSESMGRITDKSYVGKEVYIVNFPTNAESKPNNILVYIGKDNYTIVGYGYVD</sequence>
<feature type="signal peptide" evidence="3">
    <location>
        <begin position="1"/>
        <end position="28"/>
    </location>
</feature>
<evidence type="ECO:0000313" key="5">
    <source>
        <dbReference type="Proteomes" id="UP000011728"/>
    </source>
</evidence>
<evidence type="ECO:0000256" key="2">
    <source>
        <dbReference type="PROSITE-ProRule" id="PRU00591"/>
    </source>
</evidence>
<keyword evidence="5" id="KW-1185">Reference proteome</keyword>
<dbReference type="PATRIC" id="fig|931276.5.peg.4497"/>
<evidence type="ECO:0008006" key="6">
    <source>
        <dbReference type="Google" id="ProtNLM"/>
    </source>
</evidence>
<name>M1MU61_9CLOT</name>
<dbReference type="SUPFAM" id="SSF69360">
    <property type="entry name" value="Cell wall binding repeat"/>
    <property type="match status" value="1"/>
</dbReference>
<evidence type="ECO:0000256" key="1">
    <source>
        <dbReference type="ARBA" id="ARBA00022737"/>
    </source>
</evidence>
<dbReference type="InterPro" id="IPR018337">
    <property type="entry name" value="Cell_wall/Cho-bd_repeat"/>
</dbReference>
<dbReference type="eggNOG" id="COG5263">
    <property type="taxonomic scope" value="Bacteria"/>
</dbReference>
<dbReference type="Proteomes" id="UP000011728">
    <property type="component" value="Chromosome"/>
</dbReference>
<reference evidence="4 5" key="1">
    <citation type="submission" date="2013-02" db="EMBL/GenBank/DDBJ databases">
        <title>Genome sequence of Clostridium saccharoperbutylacetonicum N1-4(HMT).</title>
        <authorList>
            <person name="Poehlein A."/>
            <person name="Daniel R."/>
        </authorList>
    </citation>
    <scope>NUCLEOTIDE SEQUENCE [LARGE SCALE GENOMIC DNA]</scope>
    <source>
        <strain evidence="5">N1-4(HMT)</strain>
    </source>
</reference>
<dbReference type="Pfam" id="PF19127">
    <property type="entry name" value="Choline_bind_3"/>
    <property type="match status" value="1"/>
</dbReference>